<evidence type="ECO:0000313" key="1">
    <source>
        <dbReference type="EMBL" id="SLM33940.1"/>
    </source>
</evidence>
<organism evidence="1 2">
    <name type="scientific">Lasallia pustulata</name>
    <dbReference type="NCBI Taxonomy" id="136370"/>
    <lineage>
        <taxon>Eukaryota</taxon>
        <taxon>Fungi</taxon>
        <taxon>Dikarya</taxon>
        <taxon>Ascomycota</taxon>
        <taxon>Pezizomycotina</taxon>
        <taxon>Lecanoromycetes</taxon>
        <taxon>OSLEUM clade</taxon>
        <taxon>Umbilicariomycetidae</taxon>
        <taxon>Umbilicariales</taxon>
        <taxon>Umbilicariaceae</taxon>
        <taxon>Lasallia</taxon>
    </lineage>
</organism>
<reference evidence="2" key="1">
    <citation type="submission" date="2017-03" db="EMBL/GenBank/DDBJ databases">
        <authorList>
            <person name="Sharma R."/>
            <person name="Thines M."/>
        </authorList>
    </citation>
    <scope>NUCLEOTIDE SEQUENCE [LARGE SCALE GENOMIC DNA]</scope>
</reference>
<name>A0A1W5CT25_9LECA</name>
<protein>
    <submittedName>
        <fullName evidence="1">Uncharacterized protein</fullName>
    </submittedName>
</protein>
<keyword evidence="2" id="KW-1185">Reference proteome</keyword>
<evidence type="ECO:0000313" key="2">
    <source>
        <dbReference type="Proteomes" id="UP000192927"/>
    </source>
</evidence>
<accession>A0A1W5CT25</accession>
<sequence length="241" mass="27344">MALGLWVEDVGISREKYLSLLEILNLVKDVSQLQKVPRSLAIIKRNVKASLPLFKMRRKSIPVNSQQMPTLPNASKKLAPHPLTTWMYWFDPLNLFTTILSSPDFTSKMHFGMAHLVDQPSELWHSTSWASSIRSTSGEFAYYKDETLIFPSDVVYYHCLSGCGCQNGDKPPHIGRIYSIAKDYTTAALVPGCVVFHIQQLLYSTEIPPRLARKLPEELRAKELLCVKDDLQILSKDHLLS</sequence>
<dbReference type="AlphaFoldDB" id="A0A1W5CT25"/>
<dbReference type="Proteomes" id="UP000192927">
    <property type="component" value="Unassembled WGS sequence"/>
</dbReference>
<dbReference type="EMBL" id="FWEW01000176">
    <property type="protein sequence ID" value="SLM33940.1"/>
    <property type="molecule type" value="Genomic_DNA"/>
</dbReference>
<proteinExistence type="predicted"/>